<dbReference type="OrthoDB" id="4179406at2759"/>
<feature type="compositionally biased region" description="Basic and acidic residues" evidence="1">
    <location>
        <begin position="41"/>
        <end position="53"/>
    </location>
</feature>
<dbReference type="AlphaFoldDB" id="A0A6A6ZHA9"/>
<organism evidence="3 4">
    <name type="scientific">Ophiobolus disseminans</name>
    <dbReference type="NCBI Taxonomy" id="1469910"/>
    <lineage>
        <taxon>Eukaryota</taxon>
        <taxon>Fungi</taxon>
        <taxon>Dikarya</taxon>
        <taxon>Ascomycota</taxon>
        <taxon>Pezizomycotina</taxon>
        <taxon>Dothideomycetes</taxon>
        <taxon>Pleosporomycetidae</taxon>
        <taxon>Pleosporales</taxon>
        <taxon>Pleosporineae</taxon>
        <taxon>Phaeosphaeriaceae</taxon>
        <taxon>Ophiobolus</taxon>
    </lineage>
</organism>
<feature type="compositionally biased region" description="Polar residues" evidence="1">
    <location>
        <begin position="1"/>
        <end position="14"/>
    </location>
</feature>
<keyword evidence="2" id="KW-1133">Transmembrane helix</keyword>
<evidence type="ECO:0000256" key="1">
    <source>
        <dbReference type="SAM" id="MobiDB-lite"/>
    </source>
</evidence>
<evidence type="ECO:0000313" key="4">
    <source>
        <dbReference type="Proteomes" id="UP000799424"/>
    </source>
</evidence>
<protein>
    <submittedName>
        <fullName evidence="3">Uncharacterized protein</fullName>
    </submittedName>
</protein>
<sequence length="582" mass="64568">MSARSQRLQGSMGSSWGDGGYTSDEDVSLHTASDSDLDLDNSDKEMVQEDTDKATPLLSRSTRASSTQQYETPTKTPNRATARHSQTSSSRSTPRSSKSSRSTPGSTEPSFIMPGSSGKGSLSRQMEEYNNTPTRNSELRQRTSRQPPSPRVGRRSLKASQLAEQQEELGPWYYVNLFYEHIALPLLTYIWDIIGYANRHFLKPILGVVLGFGILFFGIQMASGMVYSKFTSALAPVCMLPGSSYLFSMCESISAEHHAAFEDLINVQTRFEDILDSSKDTSALPSTLKDSELAIRDLRILVKHSSLPSRHQLDLEFHNFVLTANEASVDLSRYNTRIGAAMDRVIGTNTWTMAVLQGLEEQEASTGSISRVYNAMTGAFISPPPTLQQRIFEQFVVLVRQNKEEITKLIEIATALMSVLQNLDERLDTIYSLAINDDTTIGKNHDELLSSLWTKLGGNSASVKANVKQLNLLKNISGYRKKALKHVSETLLKLQEIQAELENLRDGVAAPEVLGWRSGLPVTYHIDQIEKGVDRLRSARGEHQRVEGETYRNRIKGSEMSDGGPLEIGNAKNTPVITVKAR</sequence>
<keyword evidence="2" id="KW-0812">Transmembrane</keyword>
<gene>
    <name evidence="3" type="ORF">CC86DRAFT_374570</name>
</gene>
<keyword evidence="4" id="KW-1185">Reference proteome</keyword>
<reference evidence="3" key="1">
    <citation type="journal article" date="2020" name="Stud. Mycol.">
        <title>101 Dothideomycetes genomes: a test case for predicting lifestyles and emergence of pathogens.</title>
        <authorList>
            <person name="Haridas S."/>
            <person name="Albert R."/>
            <person name="Binder M."/>
            <person name="Bloem J."/>
            <person name="Labutti K."/>
            <person name="Salamov A."/>
            <person name="Andreopoulos B."/>
            <person name="Baker S."/>
            <person name="Barry K."/>
            <person name="Bills G."/>
            <person name="Bluhm B."/>
            <person name="Cannon C."/>
            <person name="Castanera R."/>
            <person name="Culley D."/>
            <person name="Daum C."/>
            <person name="Ezra D."/>
            <person name="Gonzalez J."/>
            <person name="Henrissat B."/>
            <person name="Kuo A."/>
            <person name="Liang C."/>
            <person name="Lipzen A."/>
            <person name="Lutzoni F."/>
            <person name="Magnuson J."/>
            <person name="Mondo S."/>
            <person name="Nolan M."/>
            <person name="Ohm R."/>
            <person name="Pangilinan J."/>
            <person name="Park H.-J."/>
            <person name="Ramirez L."/>
            <person name="Alfaro M."/>
            <person name="Sun H."/>
            <person name="Tritt A."/>
            <person name="Yoshinaga Y."/>
            <person name="Zwiers L.-H."/>
            <person name="Turgeon B."/>
            <person name="Goodwin S."/>
            <person name="Spatafora J."/>
            <person name="Crous P."/>
            <person name="Grigoriev I."/>
        </authorList>
    </citation>
    <scope>NUCLEOTIDE SEQUENCE</scope>
    <source>
        <strain evidence="3">CBS 113818</strain>
    </source>
</reference>
<dbReference type="Proteomes" id="UP000799424">
    <property type="component" value="Unassembled WGS sequence"/>
</dbReference>
<feature type="compositionally biased region" description="Low complexity" evidence="1">
    <location>
        <begin position="79"/>
        <end position="107"/>
    </location>
</feature>
<evidence type="ECO:0000313" key="3">
    <source>
        <dbReference type="EMBL" id="KAF2820420.1"/>
    </source>
</evidence>
<feature type="region of interest" description="Disordered" evidence="1">
    <location>
        <begin position="1"/>
        <end position="159"/>
    </location>
</feature>
<accession>A0A6A6ZHA9</accession>
<keyword evidence="2" id="KW-0472">Membrane</keyword>
<name>A0A6A6ZHA9_9PLEO</name>
<feature type="transmembrane region" description="Helical" evidence="2">
    <location>
        <begin position="205"/>
        <end position="227"/>
    </location>
</feature>
<proteinExistence type="predicted"/>
<evidence type="ECO:0000256" key="2">
    <source>
        <dbReference type="SAM" id="Phobius"/>
    </source>
</evidence>
<dbReference type="EMBL" id="MU006241">
    <property type="protein sequence ID" value="KAF2820420.1"/>
    <property type="molecule type" value="Genomic_DNA"/>
</dbReference>
<feature type="compositionally biased region" description="Polar residues" evidence="1">
    <location>
        <begin position="119"/>
        <end position="136"/>
    </location>
</feature>
<feature type="compositionally biased region" description="Polar residues" evidence="1">
    <location>
        <begin position="58"/>
        <end position="78"/>
    </location>
</feature>